<dbReference type="SUPFAM" id="SSF53335">
    <property type="entry name" value="S-adenosyl-L-methionine-dependent methyltransferases"/>
    <property type="match status" value="1"/>
</dbReference>
<protein>
    <submittedName>
        <fullName evidence="1">Class I SAM-dependent methyltransferase</fullName>
        <ecNumber evidence="1">2.1.-.-</ecNumber>
    </submittedName>
</protein>
<evidence type="ECO:0000313" key="1">
    <source>
        <dbReference type="EMBL" id="WPB86065.1"/>
    </source>
</evidence>
<evidence type="ECO:0000313" key="2">
    <source>
        <dbReference type="Proteomes" id="UP001305521"/>
    </source>
</evidence>
<accession>A0ABZ0PLU5</accession>
<dbReference type="EMBL" id="CP137852">
    <property type="protein sequence ID" value="WPB86065.1"/>
    <property type="molecule type" value="Genomic_DNA"/>
</dbReference>
<keyword evidence="1" id="KW-0808">Transferase</keyword>
<dbReference type="GO" id="GO:0032259">
    <property type="term" value="P:methylation"/>
    <property type="evidence" value="ECO:0007669"/>
    <property type="project" value="UniProtKB-KW"/>
</dbReference>
<dbReference type="GO" id="GO:0008168">
    <property type="term" value="F:methyltransferase activity"/>
    <property type="evidence" value="ECO:0007669"/>
    <property type="project" value="UniProtKB-KW"/>
</dbReference>
<dbReference type="RefSeq" id="WP_318650042.1">
    <property type="nucleotide sequence ID" value="NZ_CP137852.1"/>
</dbReference>
<gene>
    <name evidence="1" type="ORF">R9Z33_04150</name>
</gene>
<name>A0ABZ0PLU5_9PROT</name>
<keyword evidence="1" id="KW-0489">Methyltransferase</keyword>
<dbReference type="Proteomes" id="UP001305521">
    <property type="component" value="Chromosome"/>
</dbReference>
<dbReference type="InterPro" id="IPR029063">
    <property type="entry name" value="SAM-dependent_MTases_sf"/>
</dbReference>
<proteinExistence type="predicted"/>
<dbReference type="Pfam" id="PF08003">
    <property type="entry name" value="Methyltransf_9"/>
    <property type="match status" value="1"/>
</dbReference>
<keyword evidence="2" id="KW-1185">Reference proteome</keyword>
<sequence>MTARTDLSDQELLARIGRITWFHSLELRPGLVTPGAKSLAVLRREEEALLGPFDLTGRSVLDIGAWNGAFTFAAKRRGAGRVLATDEFAWTHPVYRGREAFDLARAELGLEVETLQIDPTRMDESLGQFDLVLFLGVFYHLFDPIDVLQRMRAVTRQVLLVETHQDALERAEPAMVFYPGRTLANDDTNWWGPNPPLMLHLLRQLGFARIYYRDHPHYLPAEGSRTRGIFAAILPGAEPAMSANFGMEWRDLGAEGAMRDFRP</sequence>
<organism evidence="1 2">
    <name type="scientific">Sediminicoccus rosea</name>
    <dbReference type="NCBI Taxonomy" id="1225128"/>
    <lineage>
        <taxon>Bacteria</taxon>
        <taxon>Pseudomonadati</taxon>
        <taxon>Pseudomonadota</taxon>
        <taxon>Alphaproteobacteria</taxon>
        <taxon>Acetobacterales</taxon>
        <taxon>Roseomonadaceae</taxon>
        <taxon>Sediminicoccus</taxon>
    </lineage>
</organism>
<dbReference type="CDD" id="cd02440">
    <property type="entry name" value="AdoMet_MTases"/>
    <property type="match status" value="1"/>
</dbReference>
<reference evidence="1 2" key="1">
    <citation type="submission" date="2023-11" db="EMBL/GenBank/DDBJ databases">
        <title>Arctic aerobic anoxygenic photoheterotroph Sediminicoccus rosea KRV36 adapts its photosynthesis to long days of polar summer.</title>
        <authorList>
            <person name="Tomasch J."/>
            <person name="Kopejtka K."/>
            <person name="Bily T."/>
            <person name="Gardiner A.T."/>
            <person name="Gardian Z."/>
            <person name="Shivaramu S."/>
            <person name="Koblizek M."/>
            <person name="Engelhardt F."/>
            <person name="Kaftan D."/>
        </authorList>
    </citation>
    <scope>NUCLEOTIDE SEQUENCE [LARGE SCALE GENOMIC DNA]</scope>
    <source>
        <strain evidence="1 2">R-30</strain>
    </source>
</reference>
<dbReference type="InterPro" id="IPR027555">
    <property type="entry name" value="Mo5U34_MeTrfas-like"/>
</dbReference>
<dbReference type="EC" id="2.1.-.-" evidence="1"/>
<dbReference type="Gene3D" id="3.40.50.150">
    <property type="entry name" value="Vaccinia Virus protein VP39"/>
    <property type="match status" value="1"/>
</dbReference>